<dbReference type="SMART" id="SM00336">
    <property type="entry name" value="BBOX"/>
    <property type="match status" value="1"/>
</dbReference>
<dbReference type="InterPro" id="IPR047153">
    <property type="entry name" value="TRIM45/56/19-like"/>
</dbReference>
<name>A0A210QL22_MIZYE</name>
<dbReference type="PROSITE" id="PS50119">
    <property type="entry name" value="ZF_BBOX"/>
    <property type="match status" value="1"/>
</dbReference>
<feature type="region of interest" description="Disordered" evidence="2">
    <location>
        <begin position="215"/>
        <end position="274"/>
    </location>
</feature>
<feature type="domain" description="B box-type" evidence="3">
    <location>
        <begin position="13"/>
        <end position="55"/>
    </location>
</feature>
<gene>
    <name evidence="4" type="ORF">KP79_PYT19464</name>
</gene>
<dbReference type="Pfam" id="PF00643">
    <property type="entry name" value="zf-B_box"/>
    <property type="match status" value="1"/>
</dbReference>
<evidence type="ECO:0000256" key="2">
    <source>
        <dbReference type="SAM" id="MobiDB-lite"/>
    </source>
</evidence>
<dbReference type="CDD" id="cd19756">
    <property type="entry name" value="Bbox2"/>
    <property type="match status" value="1"/>
</dbReference>
<keyword evidence="1" id="KW-0862">Zinc</keyword>
<dbReference type="PANTHER" id="PTHR25462">
    <property type="entry name" value="BONUS, ISOFORM C-RELATED"/>
    <property type="match status" value="1"/>
</dbReference>
<organism evidence="4 5">
    <name type="scientific">Mizuhopecten yessoensis</name>
    <name type="common">Japanese scallop</name>
    <name type="synonym">Patinopecten yessoensis</name>
    <dbReference type="NCBI Taxonomy" id="6573"/>
    <lineage>
        <taxon>Eukaryota</taxon>
        <taxon>Metazoa</taxon>
        <taxon>Spiralia</taxon>
        <taxon>Lophotrochozoa</taxon>
        <taxon>Mollusca</taxon>
        <taxon>Bivalvia</taxon>
        <taxon>Autobranchia</taxon>
        <taxon>Pteriomorphia</taxon>
        <taxon>Pectinida</taxon>
        <taxon>Pectinoidea</taxon>
        <taxon>Pectinidae</taxon>
        <taxon>Mizuhopecten</taxon>
    </lineage>
</organism>
<dbReference type="SUPFAM" id="SSF57845">
    <property type="entry name" value="B-box zinc-binding domain"/>
    <property type="match status" value="1"/>
</dbReference>
<keyword evidence="5" id="KW-1185">Reference proteome</keyword>
<keyword evidence="1" id="KW-0479">Metal-binding</keyword>
<evidence type="ECO:0000313" key="5">
    <source>
        <dbReference type="Proteomes" id="UP000242188"/>
    </source>
</evidence>
<dbReference type="PANTHER" id="PTHR25462:SF296">
    <property type="entry name" value="MEIOTIC P26, ISOFORM F"/>
    <property type="match status" value="1"/>
</dbReference>
<evidence type="ECO:0000256" key="1">
    <source>
        <dbReference type="PROSITE-ProRule" id="PRU00024"/>
    </source>
</evidence>
<dbReference type="InterPro" id="IPR000315">
    <property type="entry name" value="Znf_B-box"/>
</dbReference>
<proteinExistence type="predicted"/>
<dbReference type="GO" id="GO:0008270">
    <property type="term" value="F:zinc ion binding"/>
    <property type="evidence" value="ECO:0007669"/>
    <property type="project" value="UniProtKB-KW"/>
</dbReference>
<protein>
    <submittedName>
        <fullName evidence="4">Transcription intermediary factor 1-alpha</fullName>
    </submittedName>
</protein>
<dbReference type="Proteomes" id="UP000242188">
    <property type="component" value="Unassembled WGS sequence"/>
</dbReference>
<accession>A0A210QL22</accession>
<evidence type="ECO:0000313" key="4">
    <source>
        <dbReference type="EMBL" id="OWF49439.1"/>
    </source>
</evidence>
<dbReference type="EMBL" id="NEDP02003109">
    <property type="protein sequence ID" value="OWF49439.1"/>
    <property type="molecule type" value="Genomic_DNA"/>
</dbReference>
<dbReference type="AlphaFoldDB" id="A0A210QL22"/>
<dbReference type="Gene3D" id="3.30.160.60">
    <property type="entry name" value="Classic Zinc Finger"/>
    <property type="match status" value="1"/>
</dbReference>
<reference evidence="4 5" key="1">
    <citation type="journal article" date="2017" name="Nat. Ecol. Evol.">
        <title>Scallop genome provides insights into evolution of bilaterian karyotype and development.</title>
        <authorList>
            <person name="Wang S."/>
            <person name="Zhang J."/>
            <person name="Jiao W."/>
            <person name="Li J."/>
            <person name="Xun X."/>
            <person name="Sun Y."/>
            <person name="Guo X."/>
            <person name="Huan P."/>
            <person name="Dong B."/>
            <person name="Zhang L."/>
            <person name="Hu X."/>
            <person name="Sun X."/>
            <person name="Wang J."/>
            <person name="Zhao C."/>
            <person name="Wang Y."/>
            <person name="Wang D."/>
            <person name="Huang X."/>
            <person name="Wang R."/>
            <person name="Lv J."/>
            <person name="Li Y."/>
            <person name="Zhang Z."/>
            <person name="Liu B."/>
            <person name="Lu W."/>
            <person name="Hui Y."/>
            <person name="Liang J."/>
            <person name="Zhou Z."/>
            <person name="Hou R."/>
            <person name="Li X."/>
            <person name="Liu Y."/>
            <person name="Li H."/>
            <person name="Ning X."/>
            <person name="Lin Y."/>
            <person name="Zhao L."/>
            <person name="Xing Q."/>
            <person name="Dou J."/>
            <person name="Li Y."/>
            <person name="Mao J."/>
            <person name="Guo H."/>
            <person name="Dou H."/>
            <person name="Li T."/>
            <person name="Mu C."/>
            <person name="Jiang W."/>
            <person name="Fu Q."/>
            <person name="Fu X."/>
            <person name="Miao Y."/>
            <person name="Liu J."/>
            <person name="Yu Q."/>
            <person name="Li R."/>
            <person name="Liao H."/>
            <person name="Li X."/>
            <person name="Kong Y."/>
            <person name="Jiang Z."/>
            <person name="Chourrout D."/>
            <person name="Li R."/>
            <person name="Bao Z."/>
        </authorList>
    </citation>
    <scope>NUCLEOTIDE SEQUENCE [LARGE SCALE GENOMIC DNA]</scope>
    <source>
        <strain evidence="4 5">PY_sf001</strain>
    </source>
</reference>
<keyword evidence="1" id="KW-0863">Zinc-finger</keyword>
<sequence length="323" mass="36858">MAAPRAQVVCRPHGYSKCPSHTGQKLSLCCINCDTLVCVRCVTSRFHRGHEFEDLSEAVQRETEKLQQILNTNENSDLVQIKNDVSSIKIEMAKNKVKHDNISALIKLRVREIKEEADKQAEILLGDCEENETENHGRLLDYQARLENQQRDCEEQINMLKMTLQSGNEIGVFDTRHSTKSFVLGSAPLKLAAYQPSTSVSEVVSMALGSLVWPMKQSKEQRPTSRPLKHNPTAERWQQWPKAERLQAASRIVSGGNEPRKHRRRPPRNESREKFLAEFTNNFDRLTDLMQIASSDEDSDTGASKDDVNDELEEIIRRHLNNN</sequence>
<evidence type="ECO:0000259" key="3">
    <source>
        <dbReference type="PROSITE" id="PS50119"/>
    </source>
</evidence>
<comment type="caution">
    <text evidence="4">The sequence shown here is derived from an EMBL/GenBank/DDBJ whole genome shotgun (WGS) entry which is preliminary data.</text>
</comment>
<dbReference type="OrthoDB" id="6105938at2759"/>